<dbReference type="AlphaFoldDB" id="A0A0C3CD85"/>
<evidence type="ECO:0000313" key="3">
    <source>
        <dbReference type="EMBL" id="KIM96908.1"/>
    </source>
</evidence>
<keyword evidence="4" id="KW-1185">Reference proteome</keyword>
<accession>A0A0C3CD85</accession>
<dbReference type="InParanoid" id="A0A0C3CD85"/>
<evidence type="ECO:0008006" key="5">
    <source>
        <dbReference type="Google" id="ProtNLM"/>
    </source>
</evidence>
<dbReference type="OrthoDB" id="536881at2759"/>
<feature type="chain" id="PRO_5002162375" description="Receptor L-domain domain-containing protein" evidence="2">
    <location>
        <begin position="22"/>
        <end position="293"/>
    </location>
</feature>
<reference evidence="3 4" key="1">
    <citation type="submission" date="2014-04" db="EMBL/GenBank/DDBJ databases">
        <authorList>
            <consortium name="DOE Joint Genome Institute"/>
            <person name="Kuo A."/>
            <person name="Martino E."/>
            <person name="Perotto S."/>
            <person name="Kohler A."/>
            <person name="Nagy L.G."/>
            <person name="Floudas D."/>
            <person name="Copeland A."/>
            <person name="Barry K.W."/>
            <person name="Cichocki N."/>
            <person name="Veneault-Fourrey C."/>
            <person name="LaButti K."/>
            <person name="Lindquist E.A."/>
            <person name="Lipzen A."/>
            <person name="Lundell T."/>
            <person name="Morin E."/>
            <person name="Murat C."/>
            <person name="Sun H."/>
            <person name="Tunlid A."/>
            <person name="Henrissat B."/>
            <person name="Grigoriev I.V."/>
            <person name="Hibbett D.S."/>
            <person name="Martin F."/>
            <person name="Nordberg H.P."/>
            <person name="Cantor M.N."/>
            <person name="Hua S.X."/>
        </authorList>
    </citation>
    <scope>NUCLEOTIDE SEQUENCE [LARGE SCALE GENOMIC DNA]</scope>
    <source>
        <strain evidence="3 4">Zn</strain>
    </source>
</reference>
<sequence>MRNTRFLLAAGLSTAIPYVVGTSQPQSRDVSPDPYSCSNIVIDIVNQTDIDFYASCSDFSEDILFFIDHNFTGPFELPKIKSVPEISSGYLGPDLSGSDRIDDGVTSVSMPDLVNVTSGGVLFGYIKNLTSISFPNLSLITKDFVIFGDTQLSNVSLPSLEFVTGGVLLNGELDNISLPKLKSVAYMRVESTGSLDCVALGKSLFSLVFTPGKYDMYAGFTCWTGHAGNSYNSSDSTSTPASTTSTPSNSASMTSGTSTSPDSSTKTNGGIILQVRFLELLLCFATMVFLAAF</sequence>
<keyword evidence="2" id="KW-0732">Signal</keyword>
<dbReference type="EMBL" id="KN832883">
    <property type="protein sequence ID" value="KIM96908.1"/>
    <property type="molecule type" value="Genomic_DNA"/>
</dbReference>
<feature type="region of interest" description="Disordered" evidence="1">
    <location>
        <begin position="234"/>
        <end position="266"/>
    </location>
</feature>
<dbReference type="STRING" id="913774.A0A0C3CD85"/>
<feature type="signal peptide" evidence="2">
    <location>
        <begin position="1"/>
        <end position="21"/>
    </location>
</feature>
<gene>
    <name evidence="3" type="ORF">OIDMADRAFT_58460</name>
</gene>
<evidence type="ECO:0000256" key="1">
    <source>
        <dbReference type="SAM" id="MobiDB-lite"/>
    </source>
</evidence>
<dbReference type="Proteomes" id="UP000054321">
    <property type="component" value="Unassembled WGS sequence"/>
</dbReference>
<proteinExistence type="predicted"/>
<dbReference type="SUPFAM" id="SSF52058">
    <property type="entry name" value="L domain-like"/>
    <property type="match status" value="1"/>
</dbReference>
<dbReference type="HOGENOM" id="CLU_1016090_0_0_1"/>
<protein>
    <recommendedName>
        <fullName evidence="5">Receptor L-domain domain-containing protein</fullName>
    </recommendedName>
</protein>
<name>A0A0C3CD85_OIDMZ</name>
<organism evidence="3 4">
    <name type="scientific">Oidiodendron maius (strain Zn)</name>
    <dbReference type="NCBI Taxonomy" id="913774"/>
    <lineage>
        <taxon>Eukaryota</taxon>
        <taxon>Fungi</taxon>
        <taxon>Dikarya</taxon>
        <taxon>Ascomycota</taxon>
        <taxon>Pezizomycotina</taxon>
        <taxon>Leotiomycetes</taxon>
        <taxon>Leotiomycetes incertae sedis</taxon>
        <taxon>Myxotrichaceae</taxon>
        <taxon>Oidiodendron</taxon>
    </lineage>
</organism>
<reference evidence="4" key="2">
    <citation type="submission" date="2015-01" db="EMBL/GenBank/DDBJ databases">
        <title>Evolutionary Origins and Diversification of the Mycorrhizal Mutualists.</title>
        <authorList>
            <consortium name="DOE Joint Genome Institute"/>
            <consortium name="Mycorrhizal Genomics Consortium"/>
            <person name="Kohler A."/>
            <person name="Kuo A."/>
            <person name="Nagy L.G."/>
            <person name="Floudas D."/>
            <person name="Copeland A."/>
            <person name="Barry K.W."/>
            <person name="Cichocki N."/>
            <person name="Veneault-Fourrey C."/>
            <person name="LaButti K."/>
            <person name="Lindquist E.A."/>
            <person name="Lipzen A."/>
            <person name="Lundell T."/>
            <person name="Morin E."/>
            <person name="Murat C."/>
            <person name="Riley R."/>
            <person name="Ohm R."/>
            <person name="Sun H."/>
            <person name="Tunlid A."/>
            <person name="Henrissat B."/>
            <person name="Grigoriev I.V."/>
            <person name="Hibbett D.S."/>
            <person name="Martin F."/>
        </authorList>
    </citation>
    <scope>NUCLEOTIDE SEQUENCE [LARGE SCALE GENOMIC DNA]</scope>
    <source>
        <strain evidence="4">Zn</strain>
    </source>
</reference>
<evidence type="ECO:0000256" key="2">
    <source>
        <dbReference type="SAM" id="SignalP"/>
    </source>
</evidence>
<evidence type="ECO:0000313" key="4">
    <source>
        <dbReference type="Proteomes" id="UP000054321"/>
    </source>
</evidence>